<dbReference type="InterPro" id="IPR044032">
    <property type="entry name" value="TssC1_C"/>
</dbReference>
<dbReference type="OrthoDB" id="9764000at2"/>
<dbReference type="Proteomes" id="UP000062788">
    <property type="component" value="Unassembled WGS sequence"/>
</dbReference>
<dbReference type="RefSeq" id="WP_059516727.1">
    <property type="nucleotide sequence ID" value="NZ_FXAN01000035.1"/>
</dbReference>
<proteinExistence type="predicted"/>
<evidence type="ECO:0000259" key="2">
    <source>
        <dbReference type="Pfam" id="PF18945"/>
    </source>
</evidence>
<name>A0A124P938_9BURK</name>
<dbReference type="Pfam" id="PF05943">
    <property type="entry name" value="VipB"/>
    <property type="match status" value="1"/>
</dbReference>
<dbReference type="PANTHER" id="PTHR35565:SF3">
    <property type="entry name" value="TYPE VI SECRETION SYSTEM SHEATH PROTEIN TSSC1"/>
    <property type="match status" value="1"/>
</dbReference>
<dbReference type="InterPro" id="IPR044031">
    <property type="entry name" value="TssC1_N"/>
</dbReference>
<gene>
    <name evidence="4" type="ORF">BSIN_2752</name>
    <name evidence="3" type="ORF">WS67_12500</name>
</gene>
<feature type="domain" description="TssC1 N-terminal" evidence="1">
    <location>
        <begin position="74"/>
        <end position="376"/>
    </location>
</feature>
<dbReference type="AlphaFoldDB" id="A0A124P938"/>
<dbReference type="EMBL" id="LOWA01000031">
    <property type="protein sequence ID" value="KVE27307.1"/>
    <property type="molecule type" value="Genomic_DNA"/>
</dbReference>
<keyword evidence="5" id="KW-1185">Reference proteome</keyword>
<dbReference type="NCBIfam" id="TIGR03355">
    <property type="entry name" value="VI_chp_2"/>
    <property type="match status" value="1"/>
</dbReference>
<evidence type="ECO:0000313" key="5">
    <source>
        <dbReference type="Proteomes" id="UP000062788"/>
    </source>
</evidence>
<evidence type="ECO:0000259" key="1">
    <source>
        <dbReference type="Pfam" id="PF05943"/>
    </source>
</evidence>
<dbReference type="EMBL" id="FXAN01000035">
    <property type="protein sequence ID" value="SMF98909.1"/>
    <property type="molecule type" value="Genomic_DNA"/>
</dbReference>
<dbReference type="InterPro" id="IPR010269">
    <property type="entry name" value="T6SS_TssC-like"/>
</dbReference>
<protein>
    <submittedName>
        <fullName evidence="3">EvpB family type VI secretion protein</fullName>
    </submittedName>
</protein>
<reference evidence="4 6" key="2">
    <citation type="submission" date="2017-04" db="EMBL/GenBank/DDBJ databases">
        <authorList>
            <person name="Afonso C.L."/>
            <person name="Miller P.J."/>
            <person name="Scott M.A."/>
            <person name="Spackman E."/>
            <person name="Goraichik I."/>
            <person name="Dimitrov K.M."/>
            <person name="Suarez D.L."/>
            <person name="Swayne D.E."/>
        </authorList>
    </citation>
    <scope>NUCLEOTIDE SEQUENCE [LARGE SCALE GENOMIC DNA]</scope>
    <source>
        <strain evidence="4">LMG 28154</strain>
    </source>
</reference>
<evidence type="ECO:0000313" key="6">
    <source>
        <dbReference type="Proteomes" id="UP000198460"/>
    </source>
</evidence>
<dbReference type="Pfam" id="PF18945">
    <property type="entry name" value="VipB_2"/>
    <property type="match status" value="1"/>
</dbReference>
<evidence type="ECO:0000313" key="3">
    <source>
        <dbReference type="EMBL" id="KVE27307.1"/>
    </source>
</evidence>
<sequence>MSTLNQLESAAEQVVFKEHQEQVDDDLKDILRRSFRPRTTEAAEAVESAVATLLKYARRGRVVVREDVAQTIEQLIVELDKKISEQLTLVLHNKRFQALEGAWRGLHYLVSNTDTSENLKIRYLNISKADLAKTLRRFKGVVWDQSPIFKMIYEQEYGQFGGEPFGCLIGDYQFDHGIQDVSILTEMSKIAAAAHAPFIAAAAPGLLQMDNWDELSNPRDVSKIFTSSEYTFWRRLRESNDSRYLALTLPRFLARVPYGPKTQPVEEFGFEEKVDPNRAEDFCWANSAYAMGANITQAFKTYGWCTKIRGIESGGAVEVLPKFVLPSQDNDIELHCPTEIAISDRREHELSESGLMPLVYRKNSDTAAFIGAKTVHRPAVYEDDDATANANLSSRLPYIFATCRFAHYLKCIVRDKIGSFKSREDTQRWLNDWLMNYVDGDPTISSEVTKAQRPLSAAEVVVDEIPENPGYYRAQFFLRPHFQLEGLTVSLRLVSKLPSIKQESGS</sequence>
<reference evidence="3 5" key="1">
    <citation type="submission" date="2015-11" db="EMBL/GenBank/DDBJ databases">
        <title>Expanding the genomic diversity of Burkholderia species for the development of highly accurate diagnostics.</title>
        <authorList>
            <person name="Sahl J."/>
            <person name="Keim P."/>
            <person name="Wagner D."/>
        </authorList>
    </citation>
    <scope>NUCLEOTIDE SEQUENCE [LARGE SCALE GENOMIC DNA]</scope>
    <source>
        <strain evidence="3 5">TSV85</strain>
    </source>
</reference>
<organism evidence="3 5">
    <name type="scientific">Burkholderia singularis</name>
    <dbReference type="NCBI Taxonomy" id="1503053"/>
    <lineage>
        <taxon>Bacteria</taxon>
        <taxon>Pseudomonadati</taxon>
        <taxon>Pseudomonadota</taxon>
        <taxon>Betaproteobacteria</taxon>
        <taxon>Burkholderiales</taxon>
        <taxon>Burkholderiaceae</taxon>
        <taxon>Burkholderia</taxon>
        <taxon>pseudomallei group</taxon>
    </lineage>
</organism>
<evidence type="ECO:0000313" key="4">
    <source>
        <dbReference type="EMBL" id="SMF98909.1"/>
    </source>
</evidence>
<feature type="domain" description="TssC1 C-terminal" evidence="2">
    <location>
        <begin position="386"/>
        <end position="497"/>
    </location>
</feature>
<dbReference type="PANTHER" id="PTHR35565">
    <property type="entry name" value="CYTOPLASMIC PROTEIN-RELATED"/>
    <property type="match status" value="1"/>
</dbReference>
<accession>A0A124P938</accession>
<dbReference type="Proteomes" id="UP000198460">
    <property type="component" value="Unassembled WGS sequence"/>
</dbReference>